<feature type="compositionally biased region" description="Low complexity" evidence="1">
    <location>
        <begin position="394"/>
        <end position="408"/>
    </location>
</feature>
<dbReference type="InterPro" id="IPR052866">
    <property type="entry name" value="F-box_protein_24"/>
</dbReference>
<evidence type="ECO:0000313" key="3">
    <source>
        <dbReference type="Ensembl" id="ENSCABP00000030929.1"/>
    </source>
</evidence>
<protein>
    <submittedName>
        <fullName evidence="3">F-box protein 24</fullName>
    </submittedName>
</protein>
<sequence>SGVVGPRWLRRRAVPGSCDLPPPGAWRGLVQAVGPESPGLDHIVSFLPVRDVVALGQTCHYLRQACDSEGVWRRVCRRLCPRLRQEGMAGARPWKRAAILNYTKGLYFQTFGGRRRYLSKSVAPLLSHGYRKFLPTKEHVFVLDHGGTLFFLRNALVSSAPGHLQWKRACRCVALCRNAKDFTTDPRSDAGYRKYVYVLAAREPAAGAGRACDCVEVYLQSSGQRVFKMTFHAAMRFRQLVLVGQETERALLLLTEEGKIYSLLVNETQLDQPRSYTVQLALRKVSRCLPHLAVRAMTSNQSSAAFLTDKGAVISEVTRRGLSRPFFGTLPPSIPLSLQMPLDPWLPAPAALVLHHLGLLDEFGRLFMQGSNRYGHADRGSNDRPRGSPQLVRAPGPGAPSSSAPSGAVLGCGVMGRGRRPAGQGQPALPPSLPLPWQVPALRSSLCSTREASICLSSHDIDGGRPTASCPTSRVPPARRARGASACEQYLQPAAGLPHAVGGLAKVREAVGLCPALWPEGLSVEAWSSIGAFGPALQPPLPAASGSPNPPRPCSPGRGPESPDHMDHD</sequence>
<dbReference type="CDD" id="cd22098">
    <property type="entry name" value="F-box_FBXO24"/>
    <property type="match status" value="1"/>
</dbReference>
<gene>
    <name evidence="3" type="primary">FBXO24</name>
</gene>
<dbReference type="InterPro" id="IPR001810">
    <property type="entry name" value="F-box_dom"/>
</dbReference>
<dbReference type="SUPFAM" id="SSF81383">
    <property type="entry name" value="F-box domain"/>
    <property type="match status" value="1"/>
</dbReference>
<dbReference type="PANTHER" id="PTHR47004">
    <property type="entry name" value="F-BOX ONLY PROTEIN 24"/>
    <property type="match status" value="1"/>
</dbReference>
<name>A0A8C0JDF8_CHEAB</name>
<feature type="region of interest" description="Disordered" evidence="1">
    <location>
        <begin position="535"/>
        <end position="569"/>
    </location>
</feature>
<dbReference type="Ensembl" id="ENSCABT00000033905.1">
    <property type="protein sequence ID" value="ENSCABP00000030929.1"/>
    <property type="gene ID" value="ENSCABG00000022616.1"/>
</dbReference>
<dbReference type="GeneTree" id="ENSGT00390000017455"/>
<accession>A0A8C0JDF8</accession>
<dbReference type="Pfam" id="PF12937">
    <property type="entry name" value="F-box-like"/>
    <property type="match status" value="1"/>
</dbReference>
<organism evidence="3 4">
    <name type="scientific">Chelonoidis abingdonii</name>
    <name type="common">Abingdon island giant tortoise</name>
    <name type="synonym">Testudo abingdonii</name>
    <dbReference type="NCBI Taxonomy" id="106734"/>
    <lineage>
        <taxon>Eukaryota</taxon>
        <taxon>Metazoa</taxon>
        <taxon>Chordata</taxon>
        <taxon>Craniata</taxon>
        <taxon>Vertebrata</taxon>
        <taxon>Euteleostomi</taxon>
        <taxon>Archelosauria</taxon>
        <taxon>Testudinata</taxon>
        <taxon>Testudines</taxon>
        <taxon>Cryptodira</taxon>
        <taxon>Durocryptodira</taxon>
        <taxon>Testudinoidea</taxon>
        <taxon>Testudinidae</taxon>
        <taxon>Chelonoidis</taxon>
    </lineage>
</organism>
<proteinExistence type="predicted"/>
<feature type="compositionally biased region" description="Pro residues" evidence="1">
    <location>
        <begin position="537"/>
        <end position="554"/>
    </location>
</feature>
<dbReference type="Gene3D" id="1.20.1280.50">
    <property type="match status" value="1"/>
</dbReference>
<dbReference type="InterPro" id="IPR036047">
    <property type="entry name" value="F-box-like_dom_sf"/>
</dbReference>
<evidence type="ECO:0000313" key="4">
    <source>
        <dbReference type="Proteomes" id="UP000694404"/>
    </source>
</evidence>
<dbReference type="PANTHER" id="PTHR47004:SF1">
    <property type="entry name" value="F-BOX ONLY PROTEIN 24"/>
    <property type="match status" value="1"/>
</dbReference>
<evidence type="ECO:0000259" key="2">
    <source>
        <dbReference type="Pfam" id="PF12937"/>
    </source>
</evidence>
<dbReference type="Proteomes" id="UP000694404">
    <property type="component" value="Unplaced"/>
</dbReference>
<reference evidence="3" key="2">
    <citation type="submission" date="2025-09" db="UniProtKB">
        <authorList>
            <consortium name="Ensembl"/>
        </authorList>
    </citation>
    <scope>IDENTIFICATION</scope>
</reference>
<evidence type="ECO:0000256" key="1">
    <source>
        <dbReference type="SAM" id="MobiDB-lite"/>
    </source>
</evidence>
<reference evidence="3" key="1">
    <citation type="submission" date="2025-08" db="UniProtKB">
        <authorList>
            <consortium name="Ensembl"/>
        </authorList>
    </citation>
    <scope>IDENTIFICATION</scope>
</reference>
<keyword evidence="4" id="KW-1185">Reference proteome</keyword>
<feature type="region of interest" description="Disordered" evidence="1">
    <location>
        <begin position="374"/>
        <end position="434"/>
    </location>
</feature>
<dbReference type="AlphaFoldDB" id="A0A8C0JDF8"/>
<feature type="compositionally biased region" description="Basic and acidic residues" evidence="1">
    <location>
        <begin position="375"/>
        <end position="386"/>
    </location>
</feature>
<feature type="domain" description="F-box" evidence="2">
    <location>
        <begin position="42"/>
        <end position="78"/>
    </location>
</feature>